<proteinExistence type="predicted"/>
<evidence type="ECO:0000259" key="4">
    <source>
        <dbReference type="Pfam" id="PF04389"/>
    </source>
</evidence>
<keyword evidence="3" id="KW-0732">Signal</keyword>
<keyword evidence="2" id="KW-0012">Acyltransferase</keyword>
<keyword evidence="1" id="KW-0808">Transferase</keyword>
<dbReference type="InterPro" id="IPR007484">
    <property type="entry name" value="Peptidase_M28"/>
</dbReference>
<evidence type="ECO:0000256" key="1">
    <source>
        <dbReference type="ARBA" id="ARBA00022679"/>
    </source>
</evidence>
<accession>A0ABP7SLQ5</accession>
<dbReference type="RefSeq" id="WP_345073807.1">
    <property type="nucleotide sequence ID" value="NZ_BAABDJ010000034.1"/>
</dbReference>
<dbReference type="PROSITE" id="PS51257">
    <property type="entry name" value="PROKAR_LIPOPROTEIN"/>
    <property type="match status" value="1"/>
</dbReference>
<name>A0ABP7SLQ5_9BACT</name>
<dbReference type="PANTHER" id="PTHR12283:SF6">
    <property type="entry name" value="GLUTAMINYL-PEPTIDE CYCLOTRANSFERASE-RELATED"/>
    <property type="match status" value="1"/>
</dbReference>
<feature type="domain" description="Peptidase M28" evidence="4">
    <location>
        <begin position="106"/>
        <end position="332"/>
    </location>
</feature>
<gene>
    <name evidence="5" type="ORF">GCM10022408_27750</name>
</gene>
<dbReference type="PANTHER" id="PTHR12283">
    <property type="entry name" value="GLUTAMINYL-PEPTIDE CYCLOTRANSFERASE"/>
    <property type="match status" value="1"/>
</dbReference>
<evidence type="ECO:0000256" key="3">
    <source>
        <dbReference type="SAM" id="SignalP"/>
    </source>
</evidence>
<feature type="chain" id="PRO_5046771360" evidence="3">
    <location>
        <begin position="27"/>
        <end position="336"/>
    </location>
</feature>
<protein>
    <submittedName>
        <fullName evidence="5">M28 family peptidase</fullName>
    </submittedName>
</protein>
<comment type="caution">
    <text evidence="5">The sequence shown here is derived from an EMBL/GenBank/DDBJ whole genome shotgun (WGS) entry which is preliminary data.</text>
</comment>
<dbReference type="EMBL" id="BAABDJ010000034">
    <property type="protein sequence ID" value="GAA4013253.1"/>
    <property type="molecule type" value="Genomic_DNA"/>
</dbReference>
<dbReference type="Proteomes" id="UP001500567">
    <property type="component" value="Unassembled WGS sequence"/>
</dbReference>
<reference evidence="6" key="1">
    <citation type="journal article" date="2019" name="Int. J. Syst. Evol. Microbiol.">
        <title>The Global Catalogue of Microorganisms (GCM) 10K type strain sequencing project: providing services to taxonomists for standard genome sequencing and annotation.</title>
        <authorList>
            <consortium name="The Broad Institute Genomics Platform"/>
            <consortium name="The Broad Institute Genome Sequencing Center for Infectious Disease"/>
            <person name="Wu L."/>
            <person name="Ma J."/>
        </authorList>
    </citation>
    <scope>NUCLEOTIDE SEQUENCE [LARGE SCALE GENOMIC DNA]</scope>
    <source>
        <strain evidence="6">JCM 17224</strain>
    </source>
</reference>
<evidence type="ECO:0000256" key="2">
    <source>
        <dbReference type="ARBA" id="ARBA00023315"/>
    </source>
</evidence>
<evidence type="ECO:0000313" key="6">
    <source>
        <dbReference type="Proteomes" id="UP001500567"/>
    </source>
</evidence>
<feature type="signal peptide" evidence="3">
    <location>
        <begin position="1"/>
        <end position="26"/>
    </location>
</feature>
<keyword evidence="6" id="KW-1185">Reference proteome</keyword>
<dbReference type="InterPro" id="IPR040234">
    <property type="entry name" value="QC/QCL"/>
</dbReference>
<dbReference type="Gene3D" id="3.40.630.10">
    <property type="entry name" value="Zn peptidases"/>
    <property type="match status" value="1"/>
</dbReference>
<evidence type="ECO:0000313" key="5">
    <source>
        <dbReference type="EMBL" id="GAA4013253.1"/>
    </source>
</evidence>
<dbReference type="SUPFAM" id="SSF53187">
    <property type="entry name" value="Zn-dependent exopeptidases"/>
    <property type="match status" value="1"/>
</dbReference>
<dbReference type="Pfam" id="PF04389">
    <property type="entry name" value="Peptidase_M28"/>
    <property type="match status" value="1"/>
</dbReference>
<sequence>MKNNRIWLAPALAALLLVASCGPDKTQTADTTAAEPQLAGAPSFNADSAYTYTARQVAFGPRVPSSPAHAATGDWLVGQFKRFGLSVREQRFEVMAFDGKMLRSRNIVAQFAPQAVRRIAIFTHWDTRPFADKDKVNKNAPLDGASDGASGVAVALELARLLAAQPDSLQPGVGVDFILFDSEDYGYDSSTQSELKNQLTGQDSWCLGSQYWAKNMLPANYKPSYGILLDMVGGKGARFSREGLSREKALDVVTKVWNTAAQIGYSDYFPFQDSGGIDDDHVYTNQAGIRTIDIIDFSPAGEFPAYHHTTQDNMSIIDRRTLKAVGQTVLQTIYGE</sequence>
<organism evidence="5 6">
    <name type="scientific">Hymenobacter fastidiosus</name>
    <dbReference type="NCBI Taxonomy" id="486264"/>
    <lineage>
        <taxon>Bacteria</taxon>
        <taxon>Pseudomonadati</taxon>
        <taxon>Bacteroidota</taxon>
        <taxon>Cytophagia</taxon>
        <taxon>Cytophagales</taxon>
        <taxon>Hymenobacteraceae</taxon>
        <taxon>Hymenobacter</taxon>
    </lineage>
</organism>